<dbReference type="AlphaFoldDB" id="A0AAW7DFZ6"/>
<dbReference type="Proteomes" id="UP001173578">
    <property type="component" value="Unassembled WGS sequence"/>
</dbReference>
<name>A0AAW7DFZ6_9FLAO</name>
<keyword evidence="1" id="KW-1133">Transmembrane helix</keyword>
<dbReference type="EMBL" id="JACALR010000002">
    <property type="protein sequence ID" value="MDM1550490.1"/>
    <property type="molecule type" value="Genomic_DNA"/>
</dbReference>
<dbReference type="RefSeq" id="WP_276682040.1">
    <property type="nucleotide sequence ID" value="NZ_JACALR010000002.1"/>
</dbReference>
<sequence>MKNIKLKFRNYLESIDKRWQLLTLEKQHQYLLTFLLGYGLISGCVFIKIGYDVLNTSEKLQIEHIKHPIQKSKEIEIEIEVQKDTLTTILKNDWYEGE</sequence>
<comment type="caution">
    <text evidence="2">The sequence shown here is derived from an EMBL/GenBank/DDBJ whole genome shotgun (WGS) entry which is preliminary data.</text>
</comment>
<gene>
    <name evidence="2" type="ORF">HX095_04615</name>
</gene>
<keyword evidence="1" id="KW-0812">Transmembrane</keyword>
<reference evidence="2" key="2">
    <citation type="journal article" date="2022" name="Sci. Total Environ.">
        <title>Prevalence, transmission, and molecular epidemiology of tet(X)-positive bacteria among humans, animals, and environmental niches in China: An epidemiological, and genomic-based study.</title>
        <authorList>
            <person name="Dong N."/>
            <person name="Zeng Y."/>
            <person name="Cai C."/>
            <person name="Sun C."/>
            <person name="Lu J."/>
            <person name="Liu C."/>
            <person name="Zhou H."/>
            <person name="Sun Q."/>
            <person name="Shu L."/>
            <person name="Wang H."/>
            <person name="Wang Y."/>
            <person name="Wang S."/>
            <person name="Wu C."/>
            <person name="Chan E.W."/>
            <person name="Chen G."/>
            <person name="Shen Z."/>
            <person name="Chen S."/>
            <person name="Zhang R."/>
        </authorList>
    </citation>
    <scope>NUCLEOTIDE SEQUENCE</scope>
    <source>
        <strain evidence="2">210</strain>
    </source>
</reference>
<feature type="transmembrane region" description="Helical" evidence="1">
    <location>
        <begin position="30"/>
        <end position="51"/>
    </location>
</feature>
<accession>A0AAW7DFZ6</accession>
<keyword evidence="1" id="KW-0472">Membrane</keyword>
<proteinExistence type="predicted"/>
<protein>
    <submittedName>
        <fullName evidence="2">Nitrogen regulatory IIA protein</fullName>
    </submittedName>
</protein>
<evidence type="ECO:0000256" key="1">
    <source>
        <dbReference type="SAM" id="Phobius"/>
    </source>
</evidence>
<evidence type="ECO:0000313" key="2">
    <source>
        <dbReference type="EMBL" id="MDM1550490.1"/>
    </source>
</evidence>
<evidence type="ECO:0000313" key="3">
    <source>
        <dbReference type="Proteomes" id="UP001173578"/>
    </source>
</evidence>
<reference evidence="2" key="1">
    <citation type="submission" date="2020-06" db="EMBL/GenBank/DDBJ databases">
        <authorList>
            <person name="Dong N."/>
        </authorList>
    </citation>
    <scope>NUCLEOTIDE SEQUENCE</scope>
    <source>
        <strain evidence="2">210</strain>
    </source>
</reference>
<organism evidence="2 3">
    <name type="scientific">Empedobacter falsenii</name>
    <dbReference type="NCBI Taxonomy" id="343874"/>
    <lineage>
        <taxon>Bacteria</taxon>
        <taxon>Pseudomonadati</taxon>
        <taxon>Bacteroidota</taxon>
        <taxon>Flavobacteriia</taxon>
        <taxon>Flavobacteriales</taxon>
        <taxon>Weeksellaceae</taxon>
        <taxon>Empedobacter</taxon>
    </lineage>
</organism>